<evidence type="ECO:0000259" key="9">
    <source>
        <dbReference type="Pfam" id="PF00248"/>
    </source>
</evidence>
<comment type="caution">
    <text evidence="10">The sequence shown here is derived from an EMBL/GenBank/DDBJ whole genome shotgun (WGS) entry which is preliminary data.</text>
</comment>
<dbReference type="Gene3D" id="3.20.20.100">
    <property type="entry name" value="NADP-dependent oxidoreductase domain"/>
    <property type="match status" value="1"/>
</dbReference>
<evidence type="ECO:0000313" key="11">
    <source>
        <dbReference type="Proteomes" id="UP000032675"/>
    </source>
</evidence>
<evidence type="ECO:0000256" key="5">
    <source>
        <dbReference type="PIRSR" id="PIRSR000097-1"/>
    </source>
</evidence>
<dbReference type="SUPFAM" id="SSF51430">
    <property type="entry name" value="NAD(P)-linked oxidoreductase"/>
    <property type="match status" value="1"/>
</dbReference>
<dbReference type="FunFam" id="3.20.20.100:FF:000002">
    <property type="entry name" value="2,5-diketo-D-gluconic acid reductase A"/>
    <property type="match status" value="1"/>
</dbReference>
<evidence type="ECO:0000256" key="8">
    <source>
        <dbReference type="SAM" id="MobiDB-lite"/>
    </source>
</evidence>
<dbReference type="PROSITE" id="PS00063">
    <property type="entry name" value="ALDOKETO_REDUCTASE_3"/>
    <property type="match status" value="1"/>
</dbReference>
<dbReference type="Pfam" id="PF00248">
    <property type="entry name" value="Aldo_ket_red"/>
    <property type="match status" value="1"/>
</dbReference>
<keyword evidence="2" id="KW-0521">NADP</keyword>
<organism evidence="10 11">
    <name type="scientific">Komagataeibacter europaeus NBRC 3261</name>
    <dbReference type="NCBI Taxonomy" id="1234669"/>
    <lineage>
        <taxon>Bacteria</taxon>
        <taxon>Pseudomonadati</taxon>
        <taxon>Pseudomonadota</taxon>
        <taxon>Alphaproteobacteria</taxon>
        <taxon>Acetobacterales</taxon>
        <taxon>Acetobacteraceae</taxon>
        <taxon>Komagataeibacter</taxon>
    </lineage>
</organism>
<dbReference type="PIRSF" id="PIRSF000097">
    <property type="entry name" value="AKR"/>
    <property type="match status" value="1"/>
</dbReference>
<dbReference type="RefSeq" id="WP_010511212.1">
    <property type="nucleotide sequence ID" value="NZ_BANI01000106.1"/>
</dbReference>
<dbReference type="InterPro" id="IPR018170">
    <property type="entry name" value="Aldo/ket_reductase_CS"/>
</dbReference>
<sequence length="278" mass="30996">MTTSIPLLKLNDGHKIPAMGFGTYPLDNPQAEKAVREALAAGYRLFDTASRYGNESGVGTGLVSFDIGREDIFVTTKLRGADQGYDSTLRAFDESLERLKMSYVDLYLIHWPLPAKDQYVESWKAMIRLKKEGRIRSIGVSNFLPEHLQRLIDETGVTPAVNQIEMHADFAQSELVALHKKLGILTEAWSPLGRGKLLENPVVKRVADRHGKSTAQVLLRWVIDYGAVPIPKSAHPDRMRANLHAFDFQLTPDDMSDLATLDSPHNRTGGDPATYVEE</sequence>
<feature type="binding site" evidence="6">
    <location>
        <position position="110"/>
    </location>
    <ligand>
        <name>substrate</name>
    </ligand>
</feature>
<evidence type="ECO:0000256" key="3">
    <source>
        <dbReference type="ARBA" id="ARBA00023002"/>
    </source>
</evidence>
<accession>A0A0D6PZY9</accession>
<dbReference type="InterPro" id="IPR036812">
    <property type="entry name" value="NAD(P)_OxRdtase_dom_sf"/>
</dbReference>
<dbReference type="PRINTS" id="PR00069">
    <property type="entry name" value="ALDKETRDTASE"/>
</dbReference>
<protein>
    <submittedName>
        <fullName evidence="10">Aldo/keto reductase, 2,5-diketo-D-gluconate reductase</fullName>
    </submittedName>
</protein>
<comment type="similarity">
    <text evidence="1">Belongs to the aldo/keto reductase family.</text>
</comment>
<name>A0A0D6PZY9_KOMEU</name>
<evidence type="ECO:0000256" key="2">
    <source>
        <dbReference type="ARBA" id="ARBA00022857"/>
    </source>
</evidence>
<dbReference type="PANTHER" id="PTHR43827:SF3">
    <property type="entry name" value="NADP-DEPENDENT OXIDOREDUCTASE DOMAIN-CONTAINING PROTEIN"/>
    <property type="match status" value="1"/>
</dbReference>
<evidence type="ECO:0000256" key="6">
    <source>
        <dbReference type="PIRSR" id="PIRSR000097-2"/>
    </source>
</evidence>
<proteinExistence type="inferred from homology"/>
<dbReference type="InterPro" id="IPR020471">
    <property type="entry name" value="AKR"/>
</dbReference>
<comment type="catalytic activity">
    <reaction evidence="4">
        <text>hydroxyacetone + NADP(+) = methylglyoxal + NADPH + H(+)</text>
        <dbReference type="Rhea" id="RHEA:27986"/>
        <dbReference type="ChEBI" id="CHEBI:15378"/>
        <dbReference type="ChEBI" id="CHEBI:17158"/>
        <dbReference type="ChEBI" id="CHEBI:27957"/>
        <dbReference type="ChEBI" id="CHEBI:57783"/>
        <dbReference type="ChEBI" id="CHEBI:58349"/>
    </reaction>
</comment>
<dbReference type="PROSITE" id="PS00062">
    <property type="entry name" value="ALDOKETO_REDUCTASE_2"/>
    <property type="match status" value="1"/>
</dbReference>
<feature type="domain" description="NADP-dependent oxidoreductase" evidence="9">
    <location>
        <begin position="19"/>
        <end position="260"/>
    </location>
</feature>
<dbReference type="PROSITE" id="PS00798">
    <property type="entry name" value="ALDOKETO_REDUCTASE_1"/>
    <property type="match status" value="1"/>
</dbReference>
<dbReference type="GO" id="GO:0016616">
    <property type="term" value="F:oxidoreductase activity, acting on the CH-OH group of donors, NAD or NADP as acceptor"/>
    <property type="evidence" value="ECO:0007669"/>
    <property type="project" value="UniProtKB-ARBA"/>
</dbReference>
<dbReference type="AlphaFoldDB" id="A0A0D6PZY9"/>
<dbReference type="PANTHER" id="PTHR43827">
    <property type="entry name" value="2,5-DIKETO-D-GLUCONIC ACID REDUCTASE"/>
    <property type="match status" value="1"/>
</dbReference>
<dbReference type="InterPro" id="IPR023210">
    <property type="entry name" value="NADP_OxRdtase_dom"/>
</dbReference>
<evidence type="ECO:0000256" key="4">
    <source>
        <dbReference type="ARBA" id="ARBA00049445"/>
    </source>
</evidence>
<evidence type="ECO:0000256" key="7">
    <source>
        <dbReference type="PIRSR" id="PIRSR000097-3"/>
    </source>
</evidence>
<dbReference type="CDD" id="cd19132">
    <property type="entry name" value="AKR_AKR5D1_E1"/>
    <property type="match status" value="1"/>
</dbReference>
<dbReference type="EMBL" id="BANI01000106">
    <property type="protein sequence ID" value="GAN96882.1"/>
    <property type="molecule type" value="Genomic_DNA"/>
</dbReference>
<feature type="active site" description="Proton donor" evidence="5">
    <location>
        <position position="52"/>
    </location>
</feature>
<dbReference type="Proteomes" id="UP000032675">
    <property type="component" value="Unassembled WGS sequence"/>
</dbReference>
<evidence type="ECO:0000256" key="1">
    <source>
        <dbReference type="ARBA" id="ARBA00007905"/>
    </source>
</evidence>
<feature type="site" description="Lowers pKa of active site Tyr" evidence="7">
    <location>
        <position position="77"/>
    </location>
</feature>
<gene>
    <name evidence="10" type="ORF">Geu3261_0121_008</name>
</gene>
<evidence type="ECO:0000313" key="10">
    <source>
        <dbReference type="EMBL" id="GAN96882.1"/>
    </source>
</evidence>
<keyword evidence="3" id="KW-0560">Oxidoreductase</keyword>
<reference evidence="10 11" key="1">
    <citation type="submission" date="2012-11" db="EMBL/GenBank/DDBJ databases">
        <title>Whole genome sequence of Gluconacetobacter europaeus NBRC3261.</title>
        <authorList>
            <person name="Azuma Y."/>
            <person name="Higashiura N."/>
            <person name="Hirakawa H."/>
            <person name="Matsushita K."/>
        </authorList>
    </citation>
    <scope>NUCLEOTIDE SEQUENCE [LARGE SCALE GENOMIC DNA]</scope>
    <source>
        <strain evidence="10 11">NBRC 3261</strain>
    </source>
</reference>
<feature type="region of interest" description="Disordered" evidence="8">
    <location>
        <begin position="257"/>
        <end position="278"/>
    </location>
</feature>